<proteinExistence type="predicted"/>
<feature type="compositionally biased region" description="Polar residues" evidence="1">
    <location>
        <begin position="270"/>
        <end position="280"/>
    </location>
</feature>
<organism evidence="2 3">
    <name type="scientific">Coprinopsis cinerea (strain Okayama-7 / 130 / ATCC MYA-4618 / FGSC 9003)</name>
    <name type="common">Inky cap fungus</name>
    <name type="synonym">Hormographiella aspergillata</name>
    <dbReference type="NCBI Taxonomy" id="240176"/>
    <lineage>
        <taxon>Eukaryota</taxon>
        <taxon>Fungi</taxon>
        <taxon>Dikarya</taxon>
        <taxon>Basidiomycota</taxon>
        <taxon>Agaricomycotina</taxon>
        <taxon>Agaricomycetes</taxon>
        <taxon>Agaricomycetidae</taxon>
        <taxon>Agaricales</taxon>
        <taxon>Agaricineae</taxon>
        <taxon>Psathyrellaceae</taxon>
        <taxon>Coprinopsis</taxon>
    </lineage>
</organism>
<feature type="compositionally biased region" description="Polar residues" evidence="1">
    <location>
        <begin position="300"/>
        <end position="314"/>
    </location>
</feature>
<comment type="caution">
    <text evidence="2">The sequence shown here is derived from an EMBL/GenBank/DDBJ whole genome shotgun (WGS) entry which is preliminary data.</text>
</comment>
<dbReference type="EMBL" id="AACS02000009">
    <property type="protein sequence ID" value="EFI26976.1"/>
    <property type="molecule type" value="Genomic_DNA"/>
</dbReference>
<feature type="region of interest" description="Disordered" evidence="1">
    <location>
        <begin position="499"/>
        <end position="527"/>
    </location>
</feature>
<feature type="region of interest" description="Disordered" evidence="1">
    <location>
        <begin position="187"/>
        <end position="228"/>
    </location>
</feature>
<evidence type="ECO:0000256" key="1">
    <source>
        <dbReference type="SAM" id="MobiDB-lite"/>
    </source>
</evidence>
<dbReference type="GeneID" id="9378313"/>
<evidence type="ECO:0000313" key="2">
    <source>
        <dbReference type="EMBL" id="EFI26976.1"/>
    </source>
</evidence>
<accession>D6RPH3</accession>
<dbReference type="Proteomes" id="UP000001861">
    <property type="component" value="Unassembled WGS sequence"/>
</dbReference>
<dbReference type="STRING" id="240176.D6RPH3"/>
<dbReference type="RefSeq" id="XP_002910470.1">
    <property type="nucleotide sequence ID" value="XM_002910424.1"/>
</dbReference>
<reference evidence="2 3" key="1">
    <citation type="journal article" date="2010" name="Proc. Natl. Acad. Sci. U.S.A.">
        <title>Insights into evolution of multicellular fungi from the assembled chromosomes of the mushroom Coprinopsis cinerea (Coprinus cinereus).</title>
        <authorList>
            <person name="Stajich J.E."/>
            <person name="Wilke S.K."/>
            <person name="Ahren D."/>
            <person name="Au C.H."/>
            <person name="Birren B.W."/>
            <person name="Borodovsky M."/>
            <person name="Burns C."/>
            <person name="Canback B."/>
            <person name="Casselton L.A."/>
            <person name="Cheng C.K."/>
            <person name="Deng J."/>
            <person name="Dietrich F.S."/>
            <person name="Fargo D.C."/>
            <person name="Farman M.L."/>
            <person name="Gathman A.C."/>
            <person name="Goldberg J."/>
            <person name="Guigo R."/>
            <person name="Hoegger P.J."/>
            <person name="Hooker J.B."/>
            <person name="Huggins A."/>
            <person name="James T.Y."/>
            <person name="Kamada T."/>
            <person name="Kilaru S."/>
            <person name="Kodira C."/>
            <person name="Kues U."/>
            <person name="Kupfer D."/>
            <person name="Kwan H.S."/>
            <person name="Lomsadze A."/>
            <person name="Li W."/>
            <person name="Lilly W.W."/>
            <person name="Ma L.J."/>
            <person name="Mackey A.J."/>
            <person name="Manning G."/>
            <person name="Martin F."/>
            <person name="Muraguchi H."/>
            <person name="Natvig D.O."/>
            <person name="Palmerini H."/>
            <person name="Ramesh M.A."/>
            <person name="Rehmeyer C.J."/>
            <person name="Roe B.A."/>
            <person name="Shenoy N."/>
            <person name="Stanke M."/>
            <person name="Ter-Hovhannisyan V."/>
            <person name="Tunlid A."/>
            <person name="Velagapudi R."/>
            <person name="Vision T.J."/>
            <person name="Zeng Q."/>
            <person name="Zolan M.E."/>
            <person name="Pukkila P.J."/>
        </authorList>
    </citation>
    <scope>NUCLEOTIDE SEQUENCE [LARGE SCALE GENOMIC DNA]</scope>
    <source>
        <strain evidence="3">Okayama-7 / 130 / ATCC MYA-4618 / FGSC 9003</strain>
    </source>
</reference>
<gene>
    <name evidence="2" type="ORF">CC1G_15111</name>
</gene>
<keyword evidence="3" id="KW-1185">Reference proteome</keyword>
<dbReference type="VEuPathDB" id="FungiDB:CC1G_15111"/>
<feature type="region of interest" description="Disordered" evidence="1">
    <location>
        <begin position="35"/>
        <end position="104"/>
    </location>
</feature>
<feature type="compositionally biased region" description="Basic and acidic residues" evidence="1">
    <location>
        <begin position="332"/>
        <end position="341"/>
    </location>
</feature>
<name>D6RPH3_COPC7</name>
<feature type="region of interest" description="Disordered" evidence="1">
    <location>
        <begin position="300"/>
        <end position="438"/>
    </location>
</feature>
<sequence length="779" mass="83396">MREGGGLERTRGEGRLCNRCYVPWRNKGRRKSFTLWNNQIRKDARPLSPNPQPTRRRFPGLPVPVRKRRKRASQYGPGELVLPPAPGEGAGGGLATVQEDGSGESIERAAVEGRTRGGGGEREGFSAIPASAPPTVTRHALPPHFQHPHQQHQQHPPSSATRCERKLWNRGSIDQVVMDQIAAGGAIGSATAGPETTTTTTHANRSSVPNGVVAPDREGSTTNPTSVESTNALANGHVVEGPSPSPSSSVMTIAPVMARTGSRGPPLRIQTGSTDAYTPTSPRPISYAQAVTMGAKSSASFTQGTRGVPSSASLAQGPVGVSSGRKVGARRNAVDEMHSSREGVGGAGSVRESLASMGPIKESPAGSRKGSLGGGVDPSSAPPISGHGFQDFRGPAQQFQPTPPSHYANANGAANPRSRRQSRKTDDTILTSTSGHSSGVYYYSSSEEGGGSVPWFFPHREVVTEEVEEVVGVDGEDEVEMKMEVAQVLELEAGLGSARGVPTGRHLDPDAHADSGGVGNANSKTRPRAISEAIKSFVVERGREIKREVGGVVERGRALVRNRHASDSRRLESSGVQTATVGGLQNGELHSTANATPPPAHSLDCAPTNGECACGSRRFTTGGERRRKKRVRKEVVRRYLSPKGLFCTGWCEAHKKPWSGRGEAGFVVCFSAAKDGQESREDVNGASMTQALISILREDPHPTLDTLLCRVSHSLHASYVNMHSLTRNFRRRVREWNRKHVARGGKPVEPRYKGEMDNFQDPQISSLYPLDTKREFWAP</sequence>
<dbReference type="InParanoid" id="D6RPH3"/>
<protein>
    <submittedName>
        <fullName evidence="2">Uncharacterized protein</fullName>
    </submittedName>
</protein>
<dbReference type="OrthoDB" id="3223806at2759"/>
<dbReference type="KEGG" id="cci:CC1G_15111"/>
<dbReference type="AlphaFoldDB" id="D6RPH3"/>
<evidence type="ECO:0000313" key="3">
    <source>
        <dbReference type="Proteomes" id="UP000001861"/>
    </source>
</evidence>
<feature type="compositionally biased region" description="Low complexity" evidence="1">
    <location>
        <begin position="187"/>
        <end position="201"/>
    </location>
</feature>
<feature type="region of interest" description="Disordered" evidence="1">
    <location>
        <begin position="259"/>
        <end position="282"/>
    </location>
</feature>
<dbReference type="HOGENOM" id="CLU_359408_0_0_1"/>